<evidence type="ECO:0000313" key="2">
    <source>
        <dbReference type="EMBL" id="RKM94309.1"/>
    </source>
</evidence>
<gene>
    <name evidence="2" type="ORF">SFRA_017560</name>
</gene>
<comment type="caution">
    <text evidence="2">The sequence shown here is derived from an EMBL/GenBank/DDBJ whole genome shotgun (WGS) entry which is preliminary data.</text>
</comment>
<organism evidence="2 3">
    <name type="scientific">Streptomyces xinghaiensis</name>
    <dbReference type="NCBI Taxonomy" id="1038928"/>
    <lineage>
        <taxon>Bacteria</taxon>
        <taxon>Bacillati</taxon>
        <taxon>Actinomycetota</taxon>
        <taxon>Actinomycetes</taxon>
        <taxon>Kitasatosporales</taxon>
        <taxon>Streptomycetaceae</taxon>
        <taxon>Streptomyces</taxon>
    </lineage>
</organism>
<accession>A0A3M8F0Z4</accession>
<feature type="transmembrane region" description="Helical" evidence="1">
    <location>
        <begin position="49"/>
        <end position="69"/>
    </location>
</feature>
<keyword evidence="1" id="KW-0472">Membrane</keyword>
<evidence type="ECO:0000256" key="1">
    <source>
        <dbReference type="SAM" id="Phobius"/>
    </source>
</evidence>
<keyword evidence="3" id="KW-1185">Reference proteome</keyword>
<dbReference type="EMBL" id="JNAD02000008">
    <property type="protein sequence ID" value="RKM94309.1"/>
    <property type="molecule type" value="Genomic_DNA"/>
</dbReference>
<dbReference type="AlphaFoldDB" id="A0A3M8F0Z4"/>
<sequence length="93" mass="9301">MPPREHGGRGRHAFEPAKLVAGLVLLAAGVVALLSSAGAVDPGPGPRLLPVVLLGLCAAGVVGAVSHGVRRRRARRRALRGLPGDGVPPDGPG</sequence>
<evidence type="ECO:0000313" key="3">
    <source>
        <dbReference type="Proteomes" id="UP000028058"/>
    </source>
</evidence>
<reference evidence="2 3" key="1">
    <citation type="journal article" date="2014" name="Genome Announc.">
        <title>Draft Genome Sequence of Streptomyces fradiae ATCC 19609, a Strain Highly Sensitive to Antibiotics.</title>
        <authorList>
            <person name="Bekker O.B."/>
            <person name="Klimina K.M."/>
            <person name="Vatlin A.A."/>
            <person name="Zakharevich N.V."/>
            <person name="Kasianov A.S."/>
            <person name="Danilenko V.N."/>
        </authorList>
    </citation>
    <scope>NUCLEOTIDE SEQUENCE [LARGE SCALE GENOMIC DNA]</scope>
    <source>
        <strain evidence="2 3">ATCC 19609</strain>
    </source>
</reference>
<keyword evidence="1" id="KW-0812">Transmembrane</keyword>
<dbReference type="RefSeq" id="WP_050364357.1">
    <property type="nucleotide sequence ID" value="NZ_CP134822.1"/>
</dbReference>
<proteinExistence type="predicted"/>
<dbReference type="Proteomes" id="UP000028058">
    <property type="component" value="Unassembled WGS sequence"/>
</dbReference>
<keyword evidence="1" id="KW-1133">Transmembrane helix</keyword>
<name>A0A3M8F0Z4_9ACTN</name>
<protein>
    <submittedName>
        <fullName evidence="2">Uncharacterized protein</fullName>
    </submittedName>
</protein>